<dbReference type="EMBL" id="CP107716">
    <property type="protein sequence ID" value="UYQ70983.1"/>
    <property type="molecule type" value="Genomic_DNA"/>
</dbReference>
<sequence>MTEPVSLGTQIGTIKGIAAQTQVRAKGNSREAEFAKIELRSLEATIDVLSFLINHADDFKAFMVARMNGEMPNG</sequence>
<dbReference type="Proteomes" id="UP001163882">
    <property type="component" value="Chromosome"/>
</dbReference>
<gene>
    <name evidence="1" type="ORF">OF122_13035</name>
</gene>
<name>A0ABY6IK53_9HYPH</name>
<dbReference type="RefSeq" id="WP_264224647.1">
    <property type="nucleotide sequence ID" value="NZ_CP107716.1"/>
</dbReference>
<evidence type="ECO:0000313" key="2">
    <source>
        <dbReference type="Proteomes" id="UP001163882"/>
    </source>
</evidence>
<organism evidence="1 2">
    <name type="scientific">Pelagibacterium flavum</name>
    <dbReference type="NCBI Taxonomy" id="2984530"/>
    <lineage>
        <taxon>Bacteria</taxon>
        <taxon>Pseudomonadati</taxon>
        <taxon>Pseudomonadota</taxon>
        <taxon>Alphaproteobacteria</taxon>
        <taxon>Hyphomicrobiales</taxon>
        <taxon>Devosiaceae</taxon>
        <taxon>Pelagibacterium</taxon>
    </lineage>
</organism>
<keyword evidence="2" id="KW-1185">Reference proteome</keyword>
<reference evidence="1" key="1">
    <citation type="submission" date="2022-10" db="EMBL/GenBank/DDBJ databases">
        <title>YIM 151497 complete genome.</title>
        <authorList>
            <person name="Chen X."/>
        </authorList>
    </citation>
    <scope>NUCLEOTIDE SEQUENCE</scope>
    <source>
        <strain evidence="1">YIM 151497</strain>
    </source>
</reference>
<evidence type="ECO:0000313" key="1">
    <source>
        <dbReference type="EMBL" id="UYQ70983.1"/>
    </source>
</evidence>
<accession>A0ABY6IK53</accession>
<protein>
    <submittedName>
        <fullName evidence="1">Uncharacterized protein</fullName>
    </submittedName>
</protein>
<proteinExistence type="predicted"/>